<feature type="region of interest" description="Disordered" evidence="1">
    <location>
        <begin position="1"/>
        <end position="23"/>
    </location>
</feature>
<dbReference type="Proteomes" id="UP000308549">
    <property type="component" value="Unassembled WGS sequence"/>
</dbReference>
<evidence type="ECO:0000256" key="1">
    <source>
        <dbReference type="SAM" id="MobiDB-lite"/>
    </source>
</evidence>
<comment type="caution">
    <text evidence="2">The sequence shown here is derived from an EMBL/GenBank/DDBJ whole genome shotgun (WGS) entry which is preliminary data.</text>
</comment>
<feature type="compositionally biased region" description="Low complexity" evidence="1">
    <location>
        <begin position="1"/>
        <end position="22"/>
    </location>
</feature>
<gene>
    <name evidence="2" type="ORF">B0A50_07686</name>
</gene>
<organism evidence="2 3">
    <name type="scientific">Salinomyces thailandicus</name>
    <dbReference type="NCBI Taxonomy" id="706561"/>
    <lineage>
        <taxon>Eukaryota</taxon>
        <taxon>Fungi</taxon>
        <taxon>Dikarya</taxon>
        <taxon>Ascomycota</taxon>
        <taxon>Pezizomycotina</taxon>
        <taxon>Dothideomycetes</taxon>
        <taxon>Dothideomycetidae</taxon>
        <taxon>Mycosphaerellales</taxon>
        <taxon>Teratosphaeriaceae</taxon>
        <taxon>Salinomyces</taxon>
    </lineage>
</organism>
<sequence>MSPRQTSPRRSPSGIRSPLRPSCRQHRKFVRALEIVSGLPDEDAKKAADEFRDLETGLSNLHQKAVDIRAIFDDLERLTEGRASVATTQTSPEPDPRLRAAQTEIEELREQQKNSDLEQDEIRSTCEEIRAQHAPAKRLVQILSKRWDMSMGALERISLMAGSEQEDKNDGWLRARG</sequence>
<dbReference type="EMBL" id="NAJL01000063">
    <property type="protein sequence ID" value="TKA22944.1"/>
    <property type="molecule type" value="Genomic_DNA"/>
</dbReference>
<name>A0A4U0TM05_9PEZI</name>
<keyword evidence="3" id="KW-1185">Reference proteome</keyword>
<dbReference type="AlphaFoldDB" id="A0A4U0TM05"/>
<accession>A0A4U0TM05</accession>
<reference evidence="2 3" key="1">
    <citation type="submission" date="2017-03" db="EMBL/GenBank/DDBJ databases">
        <title>Genomes of endolithic fungi from Antarctica.</title>
        <authorList>
            <person name="Coleine C."/>
            <person name="Masonjones S."/>
            <person name="Stajich J.E."/>
        </authorList>
    </citation>
    <scope>NUCLEOTIDE SEQUENCE [LARGE SCALE GENOMIC DNA]</scope>
    <source>
        <strain evidence="2 3">CCFEE 6315</strain>
    </source>
</reference>
<proteinExistence type="predicted"/>
<evidence type="ECO:0000313" key="3">
    <source>
        <dbReference type="Proteomes" id="UP000308549"/>
    </source>
</evidence>
<protein>
    <submittedName>
        <fullName evidence="2">Uncharacterized protein</fullName>
    </submittedName>
</protein>
<evidence type="ECO:0000313" key="2">
    <source>
        <dbReference type="EMBL" id="TKA22944.1"/>
    </source>
</evidence>